<name>A0A4S8FEG0_9BURK</name>
<dbReference type="InterPro" id="IPR013249">
    <property type="entry name" value="RNA_pol_sigma70_r4_t2"/>
</dbReference>
<dbReference type="PANTHER" id="PTHR30273">
    <property type="entry name" value="PERIPLASMIC SIGNAL SENSOR AND SIGMA FACTOR ACTIVATOR FECR-RELATED"/>
    <property type="match status" value="1"/>
</dbReference>
<dbReference type="OrthoDB" id="1100567at2"/>
<dbReference type="SUPFAM" id="SSF88659">
    <property type="entry name" value="Sigma3 and sigma4 domains of RNA polymerase sigma factors"/>
    <property type="match status" value="1"/>
</dbReference>
<feature type="domain" description="FecR protein" evidence="2">
    <location>
        <begin position="227"/>
        <end position="320"/>
    </location>
</feature>
<dbReference type="Pfam" id="PF04542">
    <property type="entry name" value="Sigma70_r2"/>
    <property type="match status" value="1"/>
</dbReference>
<evidence type="ECO:0000259" key="3">
    <source>
        <dbReference type="Pfam" id="PF08281"/>
    </source>
</evidence>
<feature type="domain" description="RNA polymerase sigma-70 region 2" evidence="1">
    <location>
        <begin position="11"/>
        <end position="78"/>
    </location>
</feature>
<gene>
    <name evidence="4" type="ORF">E9531_00530</name>
</gene>
<dbReference type="NCBIfam" id="TIGR02937">
    <property type="entry name" value="sigma70-ECF"/>
    <property type="match status" value="1"/>
</dbReference>
<dbReference type="Proteomes" id="UP000308917">
    <property type="component" value="Unassembled WGS sequence"/>
</dbReference>
<dbReference type="Gene3D" id="3.55.50.30">
    <property type="match status" value="1"/>
</dbReference>
<dbReference type="InterPro" id="IPR036388">
    <property type="entry name" value="WH-like_DNA-bd_sf"/>
</dbReference>
<dbReference type="GO" id="GO:0016989">
    <property type="term" value="F:sigma factor antagonist activity"/>
    <property type="evidence" value="ECO:0007669"/>
    <property type="project" value="TreeGrafter"/>
</dbReference>
<dbReference type="Gene3D" id="1.10.1740.10">
    <property type="match status" value="1"/>
</dbReference>
<dbReference type="RefSeq" id="WP_136571786.1">
    <property type="nucleotide sequence ID" value="NZ_STFG01000001.1"/>
</dbReference>
<feature type="domain" description="RNA polymerase sigma factor 70 region 4 type 2" evidence="3">
    <location>
        <begin position="110"/>
        <end position="156"/>
    </location>
</feature>
<dbReference type="InterPro" id="IPR007627">
    <property type="entry name" value="RNA_pol_sigma70_r2"/>
</dbReference>
<evidence type="ECO:0000313" key="5">
    <source>
        <dbReference type="Proteomes" id="UP000308917"/>
    </source>
</evidence>
<dbReference type="InterPro" id="IPR013324">
    <property type="entry name" value="RNA_pol_sigma_r3/r4-like"/>
</dbReference>
<dbReference type="Pfam" id="PF04773">
    <property type="entry name" value="FecR"/>
    <property type="match status" value="1"/>
</dbReference>
<accession>A0A4S8FEG0</accession>
<dbReference type="InterPro" id="IPR014284">
    <property type="entry name" value="RNA_pol_sigma-70_dom"/>
</dbReference>
<evidence type="ECO:0000313" key="4">
    <source>
        <dbReference type="EMBL" id="THU05074.1"/>
    </source>
</evidence>
<evidence type="ECO:0000259" key="1">
    <source>
        <dbReference type="Pfam" id="PF04542"/>
    </source>
</evidence>
<keyword evidence="5" id="KW-1185">Reference proteome</keyword>
<dbReference type="GO" id="GO:0016987">
    <property type="term" value="F:sigma factor activity"/>
    <property type="evidence" value="ECO:0007669"/>
    <property type="project" value="InterPro"/>
</dbReference>
<dbReference type="GO" id="GO:0003677">
    <property type="term" value="F:DNA binding"/>
    <property type="evidence" value="ECO:0007669"/>
    <property type="project" value="InterPro"/>
</dbReference>
<dbReference type="InterPro" id="IPR012373">
    <property type="entry name" value="Ferrdict_sens_TM"/>
</dbReference>
<dbReference type="InterPro" id="IPR013325">
    <property type="entry name" value="RNA_pol_sigma_r2"/>
</dbReference>
<dbReference type="Pfam" id="PF08281">
    <property type="entry name" value="Sigma70_r4_2"/>
    <property type="match status" value="1"/>
</dbReference>
<dbReference type="InterPro" id="IPR006860">
    <property type="entry name" value="FecR"/>
</dbReference>
<dbReference type="SUPFAM" id="SSF88946">
    <property type="entry name" value="Sigma2 domain of RNA polymerase sigma factors"/>
    <property type="match status" value="1"/>
</dbReference>
<dbReference type="Gene3D" id="2.60.120.1440">
    <property type="match status" value="1"/>
</dbReference>
<dbReference type="EMBL" id="STFG01000001">
    <property type="protein sequence ID" value="THU05074.1"/>
    <property type="molecule type" value="Genomic_DNA"/>
</dbReference>
<evidence type="ECO:0000259" key="2">
    <source>
        <dbReference type="Pfam" id="PF04773"/>
    </source>
</evidence>
<dbReference type="AlphaFoldDB" id="A0A4S8FEG0"/>
<proteinExistence type="predicted"/>
<organism evidence="4 5">
    <name type="scientific">Lampropedia puyangensis</name>
    <dbReference type="NCBI Taxonomy" id="1330072"/>
    <lineage>
        <taxon>Bacteria</taxon>
        <taxon>Pseudomonadati</taxon>
        <taxon>Pseudomonadota</taxon>
        <taxon>Betaproteobacteria</taxon>
        <taxon>Burkholderiales</taxon>
        <taxon>Comamonadaceae</taxon>
        <taxon>Lampropedia</taxon>
    </lineage>
</organism>
<sequence length="444" mass="49659">MRVGSPAFSDFFEHLQPQLLRFFLRRVGNAEEARDLCQETWLRITEQATSSWSSDEQARAYVFTVADHLLIDMARRRGVESNAMRDMGIRSQGKNDTDVAEGLSYRQALHAVDDVLHTLPERKRDAFIRHRLHGERQDGIAATLGVSINTVERDIMQVDSLLEDALHRWRGTTPAASVYAAANGSAALSAKGSRRRRSLSALLGLVVFAGTGIPSWYLWRQRVQWQDTITSQIGNMLNRTLPDGSQIQLDADSRVAITYRAHMRHALLQQGAAFFSVQTDSERPFVVEADSLQVRVVGTQFSVGLEPQAIVVEVEEGVVQVVPTGDSSGEVKQTAVTLQAGERLRVPRNASIAQTWQVEKNTATATWRHGDLIFDRERLANVAARLQRYSTHRIDIDSQVQALQVSGRMRVRDARNWLTGLSQVLPVQVSDQADGSIRVHARHQ</sequence>
<reference evidence="4 5" key="1">
    <citation type="journal article" date="2015" name="Antonie Van Leeuwenhoek">
        <title>Lampropedia puyangensis sp. nov., isolated from symptomatic bark of Populus ? euramericana canker and emended description of Lampropedia hyalina (Ehrenberg 1832) Lee et al. 2004.</title>
        <authorList>
            <person name="Li Y."/>
            <person name="Wang T."/>
            <person name="Piao C.G."/>
            <person name="Wang L.F."/>
            <person name="Tian G.Z."/>
            <person name="Zhu T.H."/>
            <person name="Guo M.W."/>
        </authorList>
    </citation>
    <scope>NUCLEOTIDE SEQUENCE [LARGE SCALE GENOMIC DNA]</scope>
    <source>
        <strain evidence="4 5">2-bin</strain>
    </source>
</reference>
<dbReference type="Gene3D" id="1.10.10.10">
    <property type="entry name" value="Winged helix-like DNA-binding domain superfamily/Winged helix DNA-binding domain"/>
    <property type="match status" value="1"/>
</dbReference>
<comment type="caution">
    <text evidence="4">The sequence shown here is derived from an EMBL/GenBank/DDBJ whole genome shotgun (WGS) entry which is preliminary data.</text>
</comment>
<protein>
    <submittedName>
        <fullName evidence="4">Sigma-70 family RNA polymerase sigma factor</fullName>
    </submittedName>
</protein>
<dbReference type="PANTHER" id="PTHR30273:SF2">
    <property type="entry name" value="PROTEIN FECR"/>
    <property type="match status" value="1"/>
</dbReference>
<dbReference type="GO" id="GO:0006352">
    <property type="term" value="P:DNA-templated transcription initiation"/>
    <property type="evidence" value="ECO:0007669"/>
    <property type="project" value="InterPro"/>
</dbReference>